<keyword evidence="3" id="KW-1185">Reference proteome</keyword>
<gene>
    <name evidence="2" type="ORF">A6A03_10160</name>
</gene>
<protein>
    <submittedName>
        <fullName evidence="2">Phosphatase</fullName>
    </submittedName>
</protein>
<evidence type="ECO:0000313" key="3">
    <source>
        <dbReference type="Proteomes" id="UP000078287"/>
    </source>
</evidence>
<dbReference type="PANTHER" id="PTHR23339">
    <property type="entry name" value="TYROSINE SPECIFIC PROTEIN PHOSPHATASE AND DUAL SPECIFICITY PROTEIN PHOSPHATASE"/>
    <property type="match status" value="1"/>
</dbReference>
<dbReference type="SUPFAM" id="SSF52799">
    <property type="entry name" value="(Phosphotyrosine protein) phosphatases II"/>
    <property type="match status" value="1"/>
</dbReference>
<dbReference type="STRING" id="1707952.A6A03_10160"/>
<dbReference type="EMBL" id="LWQS01000036">
    <property type="protein sequence ID" value="OAN47605.1"/>
    <property type="molecule type" value="Genomic_DNA"/>
</dbReference>
<proteinExistence type="predicted"/>
<dbReference type="InterPro" id="IPR029021">
    <property type="entry name" value="Prot-tyrosine_phosphatase-like"/>
</dbReference>
<dbReference type="OrthoDB" id="196319at2"/>
<sequence>MLPHQNAYLVAPRFLAGEYPASTAAEAARLEQYIAVGVSCFIDLTALGEAWDYTAALPSSVHHLRFPIPDFGLPASPAVMNAILDAIDQARDGGQTVYLHCRGGIGRTGTAVGCWLVRHGQTGDSALATLARLWQTVAKAAVHPHSPETPAQVAYVRNWATLQHSLPAERRMQ</sequence>
<dbReference type="Proteomes" id="UP000078287">
    <property type="component" value="Unassembled WGS sequence"/>
</dbReference>
<dbReference type="RefSeq" id="WP_066783753.1">
    <property type="nucleotide sequence ID" value="NZ_LWQS01000036.1"/>
</dbReference>
<dbReference type="InterPro" id="IPR000387">
    <property type="entry name" value="Tyr_Pase_dom"/>
</dbReference>
<dbReference type="AlphaFoldDB" id="A0A178MHR1"/>
<accession>A0A178MHR1</accession>
<dbReference type="InterPro" id="IPR050561">
    <property type="entry name" value="PTP"/>
</dbReference>
<organism evidence="2 3">
    <name type="scientific">Chloroflexus islandicus</name>
    <dbReference type="NCBI Taxonomy" id="1707952"/>
    <lineage>
        <taxon>Bacteria</taxon>
        <taxon>Bacillati</taxon>
        <taxon>Chloroflexota</taxon>
        <taxon>Chloroflexia</taxon>
        <taxon>Chloroflexales</taxon>
        <taxon>Chloroflexineae</taxon>
        <taxon>Chloroflexaceae</taxon>
        <taxon>Chloroflexus</taxon>
    </lineage>
</organism>
<reference evidence="2 3" key="1">
    <citation type="submission" date="2016-04" db="EMBL/GenBank/DDBJ databases">
        <title>Chloroflexus islandicus sp. nov., a thermophilic filamentous anoxygenic phototrophic bacterium from geyser Strokkur (Iceland).</title>
        <authorList>
            <person name="Gaisin V.A."/>
            <person name="Kalashnikov A.M."/>
            <person name="Sukhacheva M.V."/>
            <person name="Grouzdev D.S."/>
            <person name="Ivanov T.M."/>
            <person name="Kuznetsov B."/>
            <person name="Gorlenko V.M."/>
        </authorList>
    </citation>
    <scope>NUCLEOTIDE SEQUENCE [LARGE SCALE GENOMIC DNA]</scope>
    <source>
        <strain evidence="3">isl-2</strain>
    </source>
</reference>
<dbReference type="PROSITE" id="PS50056">
    <property type="entry name" value="TYR_PHOSPHATASE_2"/>
    <property type="match status" value="1"/>
</dbReference>
<dbReference type="Pfam" id="PF22785">
    <property type="entry name" value="Tc-R-P"/>
    <property type="match status" value="1"/>
</dbReference>
<evidence type="ECO:0000313" key="2">
    <source>
        <dbReference type="EMBL" id="OAN47605.1"/>
    </source>
</evidence>
<dbReference type="PROSITE" id="PS00383">
    <property type="entry name" value="TYR_PHOSPHATASE_1"/>
    <property type="match status" value="1"/>
</dbReference>
<dbReference type="Gene3D" id="3.90.190.10">
    <property type="entry name" value="Protein tyrosine phosphatase superfamily"/>
    <property type="match status" value="1"/>
</dbReference>
<name>A0A178MHR1_9CHLR</name>
<dbReference type="InterPro" id="IPR016130">
    <property type="entry name" value="Tyr_Pase_AS"/>
</dbReference>
<feature type="domain" description="Tyrosine specific protein phosphatases" evidence="1">
    <location>
        <begin position="81"/>
        <end position="130"/>
    </location>
</feature>
<evidence type="ECO:0000259" key="1">
    <source>
        <dbReference type="PROSITE" id="PS50056"/>
    </source>
</evidence>
<comment type="caution">
    <text evidence="2">The sequence shown here is derived from an EMBL/GenBank/DDBJ whole genome shotgun (WGS) entry which is preliminary data.</text>
</comment>